<evidence type="ECO:0000256" key="2">
    <source>
        <dbReference type="ARBA" id="ARBA00022730"/>
    </source>
</evidence>
<evidence type="ECO:0000256" key="8">
    <source>
        <dbReference type="RuleBase" id="RU003905"/>
    </source>
</evidence>
<evidence type="ECO:0000256" key="6">
    <source>
        <dbReference type="ARBA" id="ARBA00035243"/>
    </source>
</evidence>
<reference evidence="10 11" key="1">
    <citation type="journal article" date="2016" name="BMC Genomics">
        <title>Combined genomic and structural analyses of a cultured magnetotactic bacterium reveals its niche adaptation to a dynamic environment.</title>
        <authorList>
            <person name="Araujo A.C."/>
            <person name="Morillo V."/>
            <person name="Cypriano J."/>
            <person name="Teixeira L.C."/>
            <person name="Leao P."/>
            <person name="Lyra S."/>
            <person name="Almeida L.G."/>
            <person name="Bazylinski D.A."/>
            <person name="Vasconcellos A.T."/>
            <person name="Abreu F."/>
            <person name="Lins U."/>
        </authorList>
    </citation>
    <scope>NUCLEOTIDE SEQUENCE [LARGE SCALE GENOMIC DNA]</scope>
    <source>
        <strain evidence="10 11">IT-1</strain>
    </source>
</reference>
<dbReference type="RefSeq" id="WP_085445304.1">
    <property type="nucleotide sequence ID" value="NZ_LVJN01000020.1"/>
</dbReference>
<comment type="subunit">
    <text evidence="7 9">Part of the 50S ribosomal subunit. Forms a cluster with proteins L14 and L19.</text>
</comment>
<dbReference type="OrthoDB" id="9806135at2"/>
<dbReference type="Proteomes" id="UP000194003">
    <property type="component" value="Unassembled WGS sequence"/>
</dbReference>
<evidence type="ECO:0000256" key="1">
    <source>
        <dbReference type="ARBA" id="ARBA00006540"/>
    </source>
</evidence>
<dbReference type="AlphaFoldDB" id="A0A1Y2K3B7"/>
<dbReference type="InterPro" id="IPR019926">
    <property type="entry name" value="Ribosomal_uL3_CS"/>
</dbReference>
<comment type="caution">
    <text evidence="10">The sequence shown here is derived from an EMBL/GenBank/DDBJ whole genome shotgun (WGS) entry which is preliminary data.</text>
</comment>
<comment type="PTM">
    <text evidence="7">Methylated by PrmB.</text>
</comment>
<dbReference type="STRING" id="1434232.MAIT1_02593"/>
<evidence type="ECO:0000256" key="4">
    <source>
        <dbReference type="ARBA" id="ARBA00022980"/>
    </source>
</evidence>
<keyword evidence="11" id="KW-1185">Reference proteome</keyword>
<dbReference type="PANTHER" id="PTHR11229">
    <property type="entry name" value="50S RIBOSOMAL PROTEIN L3"/>
    <property type="match status" value="1"/>
</dbReference>
<comment type="function">
    <text evidence="7 9">One of the primary rRNA binding proteins, it binds directly near the 3'-end of the 23S rRNA, where it nucleates assembly of the 50S subunit.</text>
</comment>
<feature type="modified residue" description="N5-methylglutamine" evidence="7">
    <location>
        <position position="151"/>
    </location>
</feature>
<keyword evidence="7" id="KW-0488">Methylation</keyword>
<accession>A0A1Y2K3B7</accession>
<dbReference type="InterPro" id="IPR019927">
    <property type="entry name" value="Ribosomal_uL3_bac/org-type"/>
</dbReference>
<dbReference type="PROSITE" id="PS00474">
    <property type="entry name" value="RIBOSOMAL_L3"/>
    <property type="match status" value="1"/>
</dbReference>
<keyword evidence="4 7" id="KW-0689">Ribosomal protein</keyword>
<dbReference type="FunFam" id="3.30.160.810:FF:000001">
    <property type="entry name" value="50S ribosomal protein L3"/>
    <property type="match status" value="1"/>
</dbReference>
<evidence type="ECO:0000256" key="9">
    <source>
        <dbReference type="RuleBase" id="RU003906"/>
    </source>
</evidence>
<keyword evidence="2 7" id="KW-0699">rRNA-binding</keyword>
<dbReference type="InterPro" id="IPR000597">
    <property type="entry name" value="Ribosomal_uL3"/>
</dbReference>
<dbReference type="Gene3D" id="2.40.30.10">
    <property type="entry name" value="Translation factors"/>
    <property type="match status" value="1"/>
</dbReference>
<dbReference type="GO" id="GO:0006412">
    <property type="term" value="P:translation"/>
    <property type="evidence" value="ECO:0007669"/>
    <property type="project" value="UniProtKB-UniRule"/>
</dbReference>
<dbReference type="GO" id="GO:0003735">
    <property type="term" value="F:structural constituent of ribosome"/>
    <property type="evidence" value="ECO:0007669"/>
    <property type="project" value="UniProtKB-UniRule"/>
</dbReference>
<evidence type="ECO:0000313" key="11">
    <source>
        <dbReference type="Proteomes" id="UP000194003"/>
    </source>
</evidence>
<comment type="similarity">
    <text evidence="1 7 8">Belongs to the universal ribosomal protein uL3 family.</text>
</comment>
<evidence type="ECO:0000256" key="3">
    <source>
        <dbReference type="ARBA" id="ARBA00022884"/>
    </source>
</evidence>
<protein>
    <recommendedName>
        <fullName evidence="6 7">Large ribosomal subunit protein uL3</fullName>
    </recommendedName>
</protein>
<dbReference type="FunFam" id="2.40.30.10:FF:000004">
    <property type="entry name" value="50S ribosomal protein L3"/>
    <property type="match status" value="1"/>
</dbReference>
<evidence type="ECO:0000313" key="10">
    <source>
        <dbReference type="EMBL" id="OSM02449.1"/>
    </source>
</evidence>
<dbReference type="HAMAP" id="MF_01325_B">
    <property type="entry name" value="Ribosomal_uL3_B"/>
    <property type="match status" value="1"/>
</dbReference>
<dbReference type="InterPro" id="IPR009000">
    <property type="entry name" value="Transl_B-barrel_sf"/>
</dbReference>
<keyword evidence="5 7" id="KW-0687">Ribonucleoprotein</keyword>
<dbReference type="Pfam" id="PF00297">
    <property type="entry name" value="Ribosomal_L3"/>
    <property type="match status" value="1"/>
</dbReference>
<dbReference type="Gene3D" id="3.30.160.810">
    <property type="match status" value="1"/>
</dbReference>
<dbReference type="PANTHER" id="PTHR11229:SF16">
    <property type="entry name" value="LARGE RIBOSOMAL SUBUNIT PROTEIN UL3C"/>
    <property type="match status" value="1"/>
</dbReference>
<dbReference type="NCBIfam" id="TIGR03625">
    <property type="entry name" value="L3_bact"/>
    <property type="match status" value="1"/>
</dbReference>
<dbReference type="GO" id="GO:0019843">
    <property type="term" value="F:rRNA binding"/>
    <property type="evidence" value="ECO:0007669"/>
    <property type="project" value="UniProtKB-UniRule"/>
</dbReference>
<evidence type="ECO:0000256" key="7">
    <source>
        <dbReference type="HAMAP-Rule" id="MF_01325"/>
    </source>
</evidence>
<name>A0A1Y2K3B7_9PROT</name>
<sequence length="215" mass="22948">MRAGLIGRKLGMTQMFTDDGQCIAVTLLKLGPCAVVQKKTEESDGYTAVQLGFEEAKASRVSKSQRGQFAKVNVEVKRVLREFRVDDPEQYEVGQELTVEQFNVDGFVDVTGKTIGKGFAGGMKRWGFGGGRASHGAHRVHRAPGSIGQCQTPGRVFKGKKMAGHMGDATVTVQNLKVASVDVENNLLAVKGSIPGAKGSLVMVREALKKAAAKG</sequence>
<dbReference type="SUPFAM" id="SSF50447">
    <property type="entry name" value="Translation proteins"/>
    <property type="match status" value="1"/>
</dbReference>
<keyword evidence="3 7" id="KW-0694">RNA-binding</keyword>
<evidence type="ECO:0000256" key="5">
    <source>
        <dbReference type="ARBA" id="ARBA00023274"/>
    </source>
</evidence>
<proteinExistence type="inferred from homology"/>
<dbReference type="GO" id="GO:0022625">
    <property type="term" value="C:cytosolic large ribosomal subunit"/>
    <property type="evidence" value="ECO:0007669"/>
    <property type="project" value="TreeGrafter"/>
</dbReference>
<organism evidence="10 11">
    <name type="scientific">Magnetofaba australis IT-1</name>
    <dbReference type="NCBI Taxonomy" id="1434232"/>
    <lineage>
        <taxon>Bacteria</taxon>
        <taxon>Pseudomonadati</taxon>
        <taxon>Pseudomonadota</taxon>
        <taxon>Magnetococcia</taxon>
        <taxon>Magnetococcales</taxon>
        <taxon>Magnetococcaceae</taxon>
        <taxon>Magnetofaba</taxon>
    </lineage>
</organism>
<gene>
    <name evidence="7" type="primary">rplC</name>
    <name evidence="10" type="ORF">MAIT1_02593</name>
</gene>
<dbReference type="EMBL" id="LVJN01000020">
    <property type="protein sequence ID" value="OSM02449.1"/>
    <property type="molecule type" value="Genomic_DNA"/>
</dbReference>